<dbReference type="AlphaFoldDB" id="A0A840S3E9"/>
<dbReference type="OrthoDB" id="547680at2"/>
<protein>
    <recommendedName>
        <fullName evidence="3">Solute-binding protein family 3/N-terminal domain-containing protein</fullName>
    </recommendedName>
</protein>
<dbReference type="EMBL" id="JACHHO010000001">
    <property type="protein sequence ID" value="MBB5203059.1"/>
    <property type="molecule type" value="Genomic_DNA"/>
</dbReference>
<evidence type="ECO:0000313" key="2">
    <source>
        <dbReference type="Proteomes" id="UP000554837"/>
    </source>
</evidence>
<dbReference type="Gene3D" id="3.40.190.10">
    <property type="entry name" value="Periplasmic binding protein-like II"/>
    <property type="match status" value="2"/>
</dbReference>
<comment type="caution">
    <text evidence="1">The sequence shown here is derived from an EMBL/GenBank/DDBJ whole genome shotgun (WGS) entry which is preliminary data.</text>
</comment>
<gene>
    <name evidence="1" type="ORF">HNQ51_000352</name>
</gene>
<keyword evidence="2" id="KW-1185">Reference proteome</keyword>
<evidence type="ECO:0000313" key="1">
    <source>
        <dbReference type="EMBL" id="MBB5203059.1"/>
    </source>
</evidence>
<sequence length="295" mass="34371">MALPRRALVLAGCAAPWVRVGAQVPLRVVYPAPESSLDRRFDDMVDLLREALTRTQARHGPFELRPHTEFLTQPRQLLELEQGQSLSVQWSATTLDKERRLLPVRFPTRRGLLGFRLCLINRHRQQEFRRVRTLDELRRYSLGQGGTWVDTEILRSQGFRVETGHYEGLFKMLAAGRFDLFPRGINEVFAEQAARQAEWPDLVVEDSLALHYPMPYYFFFNKRNAALAARVEEGLRLMLRDGSFEHHFWTHHGAALRQARLGERRLLRLQNPLLPPETPLHQVPLWFDPERKPSL</sequence>
<reference evidence="1 2" key="1">
    <citation type="submission" date="2020-08" db="EMBL/GenBank/DDBJ databases">
        <title>Genomic Encyclopedia of Type Strains, Phase IV (KMG-IV): sequencing the most valuable type-strain genomes for metagenomic binning, comparative biology and taxonomic classification.</title>
        <authorList>
            <person name="Goeker M."/>
        </authorList>
    </citation>
    <scope>NUCLEOTIDE SEQUENCE [LARGE SCALE GENOMIC DNA]</scope>
    <source>
        <strain evidence="1 2">DSM 23958</strain>
    </source>
</reference>
<evidence type="ECO:0008006" key="3">
    <source>
        <dbReference type="Google" id="ProtNLM"/>
    </source>
</evidence>
<accession>A0A840S3E9</accession>
<dbReference type="SUPFAM" id="SSF53850">
    <property type="entry name" value="Periplasmic binding protein-like II"/>
    <property type="match status" value="1"/>
</dbReference>
<name>A0A840S3E9_9BURK</name>
<organism evidence="1 2">
    <name type="scientific">Inhella inkyongensis</name>
    <dbReference type="NCBI Taxonomy" id="392593"/>
    <lineage>
        <taxon>Bacteria</taxon>
        <taxon>Pseudomonadati</taxon>
        <taxon>Pseudomonadota</taxon>
        <taxon>Betaproteobacteria</taxon>
        <taxon>Burkholderiales</taxon>
        <taxon>Sphaerotilaceae</taxon>
        <taxon>Inhella</taxon>
    </lineage>
</organism>
<dbReference type="Proteomes" id="UP000554837">
    <property type="component" value="Unassembled WGS sequence"/>
</dbReference>
<proteinExistence type="predicted"/>
<dbReference type="RefSeq" id="WP_138857857.1">
    <property type="nucleotide sequence ID" value="NZ_CP040709.1"/>
</dbReference>